<evidence type="ECO:0000313" key="1">
    <source>
        <dbReference type="EMBL" id="GFR11947.1"/>
    </source>
</evidence>
<comment type="caution">
    <text evidence="1">The sequence shown here is derived from an EMBL/GenBank/DDBJ whole genome shotgun (WGS) entry which is preliminary data.</text>
</comment>
<reference evidence="1" key="1">
    <citation type="submission" date="2020-07" db="EMBL/GenBank/DDBJ databases">
        <title>Multicomponent nature underlies the extraordinary mechanical properties of spider dragline silk.</title>
        <authorList>
            <person name="Kono N."/>
            <person name="Nakamura H."/>
            <person name="Mori M."/>
            <person name="Yoshida Y."/>
            <person name="Ohtoshi R."/>
            <person name="Malay A.D."/>
            <person name="Moran D.A.P."/>
            <person name="Tomita M."/>
            <person name="Numata K."/>
            <person name="Arakawa K."/>
        </authorList>
    </citation>
    <scope>NUCLEOTIDE SEQUENCE</scope>
</reference>
<accession>A0A8X6LKQ0</accession>
<gene>
    <name evidence="1" type="ORF">TNCT_159671</name>
</gene>
<proteinExistence type="predicted"/>
<keyword evidence="2" id="KW-1185">Reference proteome</keyword>
<name>A0A8X6LKQ0_TRICU</name>
<sequence>MRKTLVLMQTQLMGVREFCAKLPAELLEILEIVQFVQCNGPNGNCQFVCPTSCRLINTNDPNCPYSCSCL</sequence>
<organism evidence="1 2">
    <name type="scientific">Trichonephila clavata</name>
    <name type="common">Joro spider</name>
    <name type="synonym">Nephila clavata</name>
    <dbReference type="NCBI Taxonomy" id="2740835"/>
    <lineage>
        <taxon>Eukaryota</taxon>
        <taxon>Metazoa</taxon>
        <taxon>Ecdysozoa</taxon>
        <taxon>Arthropoda</taxon>
        <taxon>Chelicerata</taxon>
        <taxon>Arachnida</taxon>
        <taxon>Araneae</taxon>
        <taxon>Araneomorphae</taxon>
        <taxon>Entelegynae</taxon>
        <taxon>Araneoidea</taxon>
        <taxon>Nephilidae</taxon>
        <taxon>Trichonephila</taxon>
    </lineage>
</organism>
<dbReference type="EMBL" id="BMAO01016882">
    <property type="protein sequence ID" value="GFR11947.1"/>
    <property type="molecule type" value="Genomic_DNA"/>
</dbReference>
<dbReference type="AlphaFoldDB" id="A0A8X6LKQ0"/>
<evidence type="ECO:0000313" key="2">
    <source>
        <dbReference type="Proteomes" id="UP000887116"/>
    </source>
</evidence>
<protein>
    <submittedName>
        <fullName evidence="1">Uncharacterized protein</fullName>
    </submittedName>
</protein>
<dbReference type="Proteomes" id="UP000887116">
    <property type="component" value="Unassembled WGS sequence"/>
</dbReference>